<dbReference type="Gene3D" id="3.40.630.10">
    <property type="entry name" value="Zn peptidases"/>
    <property type="match status" value="1"/>
</dbReference>
<dbReference type="SUPFAM" id="SSF53187">
    <property type="entry name" value="Zn-dependent exopeptidases"/>
    <property type="match status" value="1"/>
</dbReference>
<evidence type="ECO:0000313" key="3">
    <source>
        <dbReference type="Proteomes" id="UP000510937"/>
    </source>
</evidence>
<dbReference type="EMBL" id="CP055315">
    <property type="protein sequence ID" value="QLO52254.1"/>
    <property type="molecule type" value="Genomic_DNA"/>
</dbReference>
<gene>
    <name evidence="1" type="ORF">HV064_20955</name>
    <name evidence="2" type="ORF">HV234_12370</name>
</gene>
<evidence type="ECO:0000313" key="2">
    <source>
        <dbReference type="EMBL" id="QLO52254.1"/>
    </source>
</evidence>
<dbReference type="AlphaFoldDB" id="A0A7H9G7I9"/>
<dbReference type="Proteomes" id="UP000510937">
    <property type="component" value="Chromosome"/>
</dbReference>
<dbReference type="EMBL" id="JABXRN010000001">
    <property type="protein sequence ID" value="MBA8126351.1"/>
    <property type="molecule type" value="Genomic_DNA"/>
</dbReference>
<evidence type="ECO:0000313" key="1">
    <source>
        <dbReference type="EMBL" id="MBA8126351.1"/>
    </source>
</evidence>
<proteinExistence type="predicted"/>
<reference evidence="2" key="2">
    <citation type="journal article" date="2021" name="Microb. Genom.">
        <title>A genomic epidemiological study shows that prevalence of antimicrobial resistance in Enterobacterales is associated with the livestock host, as well as antimicrobial usage.</title>
        <authorList>
            <person name="AbuOun M."/>
            <person name="Jones H."/>
            <person name="Stubberfield E."/>
            <person name="Gilson D."/>
            <person name="Shaw L.P."/>
            <person name="Hubbard A.T.M."/>
            <person name="Chau K.K."/>
            <person name="Sebra R."/>
            <person name="Peto T.E.A."/>
            <person name="Crook D.W."/>
            <person name="Read D.S."/>
            <person name="Gweon H.S."/>
            <person name="Walker A.S."/>
            <person name="Stoesser N."/>
            <person name="Smith R.P."/>
            <person name="Anjum M.F."/>
            <person name="On Behalf Of The Rehab Consortium."/>
        </authorList>
    </citation>
    <scope>NUCLEOTIDE SEQUENCE</scope>
    <source>
        <strain evidence="2">RHBSTW-00555</strain>
    </source>
</reference>
<dbReference type="Proteomes" id="UP000557483">
    <property type="component" value="Unassembled WGS sequence"/>
</dbReference>
<organism evidence="1 4">
    <name type="scientific">Klebsiella grimontii</name>
    <dbReference type="NCBI Taxonomy" id="2058152"/>
    <lineage>
        <taxon>Bacteria</taxon>
        <taxon>Pseudomonadati</taxon>
        <taxon>Pseudomonadota</taxon>
        <taxon>Gammaproteobacteria</taxon>
        <taxon>Enterobacterales</taxon>
        <taxon>Enterobacteriaceae</taxon>
        <taxon>Klebsiella/Raoultella group</taxon>
        <taxon>Klebsiella</taxon>
    </lineage>
</organism>
<name>A0A7H9G7I9_9ENTR</name>
<evidence type="ECO:0008006" key="5">
    <source>
        <dbReference type="Google" id="ProtNLM"/>
    </source>
</evidence>
<accession>A0A7H9G7I9</accession>
<protein>
    <recommendedName>
        <fullName evidence="5">Amidohydrolase</fullName>
    </recommendedName>
</protein>
<evidence type="ECO:0000313" key="4">
    <source>
        <dbReference type="Proteomes" id="UP000557483"/>
    </source>
</evidence>
<reference evidence="3 4" key="1">
    <citation type="submission" date="2020-06" db="EMBL/GenBank/DDBJ databases">
        <title>REHAB project genomes.</title>
        <authorList>
            <person name="Shaw L.P."/>
        </authorList>
    </citation>
    <scope>NUCLEOTIDE SEQUENCE [LARGE SCALE GENOMIC DNA]</scope>
    <source>
        <strain evidence="1 4">RHBSTW-00092</strain>
        <strain evidence="3">RHBSTW-00555</strain>
    </source>
</reference>
<sequence length="51" mass="5517">MLEACPGAYFWIGADGETASKPLHNAGYDFNDELLPHGVALWTALVEKLLA</sequence>